<dbReference type="STRING" id="84645.A0A498NJQ2"/>
<evidence type="ECO:0000313" key="3">
    <source>
        <dbReference type="Proteomes" id="UP000290572"/>
    </source>
</evidence>
<dbReference type="EMBL" id="QBIY01011427">
    <property type="protein sequence ID" value="RXN32081.1"/>
    <property type="molecule type" value="Genomic_DNA"/>
</dbReference>
<sequence>MVIYSDHCQAESSGSIIVFQGIAKLEKADSLFYMDVLLNDTITCQGLLDTGSMACTVNEETEHRLLDACGTLESDQPHADVLLVGCGGVRVKPKCIYQLKMCVYGYPVIVPNLVVPGQKDQLIVGTYVIKYILCQLKQSQSYWRVMNQPNSTGEPEIQRFLSMLSGHDRWEGGSIPRETVSVQSQSVSSSTDFWGGSPSDGRDALQKLGLSDLDIESCEVS</sequence>
<organism evidence="2 3">
    <name type="scientific">Labeo rohita</name>
    <name type="common">Indian major carp</name>
    <name type="synonym">Cyprinus rohita</name>
    <dbReference type="NCBI Taxonomy" id="84645"/>
    <lineage>
        <taxon>Eukaryota</taxon>
        <taxon>Metazoa</taxon>
        <taxon>Chordata</taxon>
        <taxon>Craniata</taxon>
        <taxon>Vertebrata</taxon>
        <taxon>Euteleostomi</taxon>
        <taxon>Actinopterygii</taxon>
        <taxon>Neopterygii</taxon>
        <taxon>Teleostei</taxon>
        <taxon>Ostariophysi</taxon>
        <taxon>Cypriniformes</taxon>
        <taxon>Cyprinidae</taxon>
        <taxon>Labeoninae</taxon>
        <taxon>Labeonini</taxon>
        <taxon>Labeo</taxon>
    </lineage>
</organism>
<protein>
    <submittedName>
        <fullName evidence="2">Interleukin-1 receptor accessory-like 1-A isoform X3</fullName>
    </submittedName>
</protein>
<name>A0A498NJQ2_LABRO</name>
<reference evidence="2 3" key="1">
    <citation type="submission" date="2018-03" db="EMBL/GenBank/DDBJ databases">
        <title>Draft genome sequence of Rohu Carp (Labeo rohita).</title>
        <authorList>
            <person name="Das P."/>
            <person name="Kushwaha B."/>
            <person name="Joshi C.G."/>
            <person name="Kumar D."/>
            <person name="Nagpure N.S."/>
            <person name="Sahoo L."/>
            <person name="Das S.P."/>
            <person name="Bit A."/>
            <person name="Patnaik S."/>
            <person name="Meher P.K."/>
            <person name="Jayasankar P."/>
            <person name="Koringa P.G."/>
            <person name="Patel N.V."/>
            <person name="Hinsu A.T."/>
            <person name="Kumar R."/>
            <person name="Pandey M."/>
            <person name="Agarwal S."/>
            <person name="Srivastava S."/>
            <person name="Singh M."/>
            <person name="Iquebal M.A."/>
            <person name="Jaiswal S."/>
            <person name="Angadi U.B."/>
            <person name="Kumar N."/>
            <person name="Raza M."/>
            <person name="Shah T.M."/>
            <person name="Rai A."/>
            <person name="Jena J.K."/>
        </authorList>
    </citation>
    <scope>NUCLEOTIDE SEQUENCE [LARGE SCALE GENOMIC DNA]</scope>
    <source>
        <strain evidence="2">DASCIFA01</strain>
        <tissue evidence="2">Testis</tissue>
    </source>
</reference>
<proteinExistence type="predicted"/>
<dbReference type="EMBL" id="QBIY01011427">
    <property type="protein sequence ID" value="RXN32078.1"/>
    <property type="molecule type" value="Genomic_DNA"/>
</dbReference>
<gene>
    <name evidence="1" type="ORF">ROHU_004725</name>
    <name evidence="2" type="ORF">ROHU_004728</name>
</gene>
<keyword evidence="2" id="KW-0675">Receptor</keyword>
<dbReference type="AlphaFoldDB" id="A0A498NJQ2"/>
<accession>A0A498NJQ2</accession>
<comment type="caution">
    <text evidence="2">The sequence shown here is derived from an EMBL/GenBank/DDBJ whole genome shotgun (WGS) entry which is preliminary data.</text>
</comment>
<evidence type="ECO:0000313" key="1">
    <source>
        <dbReference type="EMBL" id="RXN32078.1"/>
    </source>
</evidence>
<evidence type="ECO:0000313" key="2">
    <source>
        <dbReference type="EMBL" id="RXN32081.1"/>
    </source>
</evidence>
<keyword evidence="3" id="KW-1185">Reference proteome</keyword>
<dbReference type="Proteomes" id="UP000290572">
    <property type="component" value="Unassembled WGS sequence"/>
</dbReference>